<feature type="region of interest" description="Disordered" evidence="1">
    <location>
        <begin position="1"/>
        <end position="28"/>
    </location>
</feature>
<gene>
    <name evidence="2" type="ORF">RDI58_017647</name>
</gene>
<protein>
    <submittedName>
        <fullName evidence="2">Uncharacterized protein</fullName>
    </submittedName>
</protein>
<evidence type="ECO:0000313" key="3">
    <source>
        <dbReference type="Proteomes" id="UP001371456"/>
    </source>
</evidence>
<dbReference type="EMBL" id="JBANQN010000007">
    <property type="protein sequence ID" value="KAK6784193.1"/>
    <property type="molecule type" value="Genomic_DNA"/>
</dbReference>
<keyword evidence="3" id="KW-1185">Reference proteome</keyword>
<reference evidence="2 3" key="1">
    <citation type="submission" date="2024-02" db="EMBL/GenBank/DDBJ databases">
        <title>de novo genome assembly of Solanum bulbocastanum strain 11H21.</title>
        <authorList>
            <person name="Hosaka A.J."/>
        </authorList>
    </citation>
    <scope>NUCLEOTIDE SEQUENCE [LARGE SCALE GENOMIC DNA]</scope>
    <source>
        <tissue evidence="2">Young leaves</tissue>
    </source>
</reference>
<name>A0AAN8TGG6_SOLBU</name>
<dbReference type="AlphaFoldDB" id="A0AAN8TGG6"/>
<comment type="caution">
    <text evidence="2">The sequence shown here is derived from an EMBL/GenBank/DDBJ whole genome shotgun (WGS) entry which is preliminary data.</text>
</comment>
<sequence length="115" mass="12950">MEAPVHNTRSTKNKEITTSQLMKNGRLRRGKLTGQFNIAWTDQNLLRKHYSSSRLITQRQVQKIQDNNDNISGKQDLITPTSETKKKDHRPSPTACALLASTGEARLDPTHPSIS</sequence>
<accession>A0AAN8TGG6</accession>
<dbReference type="Proteomes" id="UP001371456">
    <property type="component" value="Unassembled WGS sequence"/>
</dbReference>
<evidence type="ECO:0000256" key="1">
    <source>
        <dbReference type="SAM" id="MobiDB-lite"/>
    </source>
</evidence>
<feature type="region of interest" description="Disordered" evidence="1">
    <location>
        <begin position="65"/>
        <end position="115"/>
    </location>
</feature>
<feature type="compositionally biased region" description="Polar residues" evidence="1">
    <location>
        <begin position="65"/>
        <end position="82"/>
    </location>
</feature>
<proteinExistence type="predicted"/>
<evidence type="ECO:0000313" key="2">
    <source>
        <dbReference type="EMBL" id="KAK6784193.1"/>
    </source>
</evidence>
<organism evidence="2 3">
    <name type="scientific">Solanum bulbocastanum</name>
    <name type="common">Wild potato</name>
    <dbReference type="NCBI Taxonomy" id="147425"/>
    <lineage>
        <taxon>Eukaryota</taxon>
        <taxon>Viridiplantae</taxon>
        <taxon>Streptophyta</taxon>
        <taxon>Embryophyta</taxon>
        <taxon>Tracheophyta</taxon>
        <taxon>Spermatophyta</taxon>
        <taxon>Magnoliopsida</taxon>
        <taxon>eudicotyledons</taxon>
        <taxon>Gunneridae</taxon>
        <taxon>Pentapetalae</taxon>
        <taxon>asterids</taxon>
        <taxon>lamiids</taxon>
        <taxon>Solanales</taxon>
        <taxon>Solanaceae</taxon>
        <taxon>Solanoideae</taxon>
        <taxon>Solaneae</taxon>
        <taxon>Solanum</taxon>
    </lineage>
</organism>